<dbReference type="EMBL" id="DYZL01000201">
    <property type="protein sequence ID" value="HJH44103.1"/>
    <property type="molecule type" value="Genomic_DNA"/>
</dbReference>
<organism evidence="4 5">
    <name type="scientific">Rubneribacter badeniensis</name>
    <dbReference type="NCBI Taxonomy" id="2070688"/>
    <lineage>
        <taxon>Bacteria</taxon>
        <taxon>Bacillati</taxon>
        <taxon>Actinomycetota</taxon>
        <taxon>Coriobacteriia</taxon>
        <taxon>Eggerthellales</taxon>
        <taxon>Eggerthellaceae</taxon>
        <taxon>Rubneribacter</taxon>
    </lineage>
</organism>
<sequence>MKRRTTTAAGIACGAVCAVCVLAFTQGVRAEADAARSEALARYGGEQIEVCVATRDIAAGEAVDASCMETRLWVADLLPAEAVRSTEEVSGKAASSAILAGEVLSMRRFQGVEGRVEVPEGLAAVSVPAKDVQAVGGAVRAGEKVDMYATGGTSTDLLASDVLVLATSASTDDAASDAQVSWVTVAVEPDRVQEVVSAAQRTELYFALPGGEASGQAGDEREREGAL</sequence>
<dbReference type="EMBL" id="PPEL01000062">
    <property type="protein sequence ID" value="PNV64870.1"/>
    <property type="molecule type" value="Genomic_DNA"/>
</dbReference>
<protein>
    <submittedName>
        <fullName evidence="4">Flp pilus assembly protein CpaB</fullName>
    </submittedName>
</protein>
<dbReference type="AlphaFoldDB" id="A0A2K2U3W0"/>
<name>A0A2K2U3W0_9ACTN</name>
<dbReference type="RefSeq" id="WP_087197308.1">
    <property type="nucleotide sequence ID" value="NZ_PPEL01000062.1"/>
</dbReference>
<evidence type="ECO:0000259" key="2">
    <source>
        <dbReference type="SMART" id="SM00858"/>
    </source>
</evidence>
<dbReference type="CDD" id="cd11614">
    <property type="entry name" value="SAF_CpaB_FlgA_like"/>
    <property type="match status" value="1"/>
</dbReference>
<dbReference type="InterPro" id="IPR017592">
    <property type="entry name" value="Pilus_assmbl_Flp-typ_CpaB"/>
</dbReference>
<evidence type="ECO:0000313" key="5">
    <source>
        <dbReference type="Proteomes" id="UP000236488"/>
    </source>
</evidence>
<dbReference type="Pfam" id="PF08666">
    <property type="entry name" value="SAF"/>
    <property type="match status" value="1"/>
</dbReference>
<dbReference type="SMART" id="SM00858">
    <property type="entry name" value="SAF"/>
    <property type="match status" value="1"/>
</dbReference>
<keyword evidence="5" id="KW-1185">Reference proteome</keyword>
<accession>A0A2K2U3W0</accession>
<reference evidence="3" key="3">
    <citation type="submission" date="2021-09" db="EMBL/GenBank/DDBJ databases">
        <authorList>
            <person name="Gilroy R."/>
        </authorList>
    </citation>
    <scope>NUCLEOTIDE SEQUENCE</scope>
    <source>
        <strain evidence="3">USAMLcec12-2067</strain>
    </source>
</reference>
<dbReference type="Pfam" id="PF16976">
    <property type="entry name" value="RcpC"/>
    <property type="match status" value="1"/>
</dbReference>
<dbReference type="NCBIfam" id="TIGR03177">
    <property type="entry name" value="pilus_cpaB"/>
    <property type="match status" value="1"/>
</dbReference>
<keyword evidence="1" id="KW-0732">Signal</keyword>
<evidence type="ECO:0000313" key="3">
    <source>
        <dbReference type="EMBL" id="HJH44103.1"/>
    </source>
</evidence>
<comment type="caution">
    <text evidence="4">The sequence shown here is derived from an EMBL/GenBank/DDBJ whole genome shotgun (WGS) entry which is preliminary data.</text>
</comment>
<dbReference type="InterPro" id="IPR013974">
    <property type="entry name" value="SAF"/>
</dbReference>
<reference evidence="4 5" key="1">
    <citation type="journal article" date="2018" name="Int. J. Syst. Evol. Microbiol.">
        <title>Rubneribacter badeniensis gen. nov., sp. nov. and Enteroscipio rubneri gen. nov., sp. nov., new members of the Eggerthellaceae isolated from human faeces.</title>
        <authorList>
            <person name="Danylec N."/>
            <person name="Gobl A."/>
            <person name="Stoll D.A."/>
            <person name="Hetzer B."/>
            <person name="Kulling S.E."/>
            <person name="Huch M."/>
        </authorList>
    </citation>
    <scope>NUCLEOTIDE SEQUENCE [LARGE SCALE GENOMIC DNA]</scope>
    <source>
        <strain evidence="4 5">ResAG-85</strain>
    </source>
</reference>
<feature type="chain" id="PRO_5044576689" evidence="1">
    <location>
        <begin position="24"/>
        <end position="227"/>
    </location>
</feature>
<feature type="domain" description="SAF" evidence="2">
    <location>
        <begin position="48"/>
        <end position="110"/>
    </location>
</feature>
<dbReference type="Proteomes" id="UP000236488">
    <property type="component" value="Unassembled WGS sequence"/>
</dbReference>
<gene>
    <name evidence="4" type="primary">cpaB</name>
    <name evidence="4" type="ORF">C2L80_09685</name>
    <name evidence="3" type="ORF">K8V16_09970</name>
</gene>
<evidence type="ECO:0000256" key="1">
    <source>
        <dbReference type="SAM" id="SignalP"/>
    </source>
</evidence>
<feature type="signal peptide" evidence="1">
    <location>
        <begin position="1"/>
        <end position="23"/>
    </location>
</feature>
<dbReference type="Proteomes" id="UP000789325">
    <property type="component" value="Unassembled WGS sequence"/>
</dbReference>
<proteinExistence type="predicted"/>
<reference evidence="3" key="2">
    <citation type="journal article" date="2021" name="PeerJ">
        <title>Extensive microbial diversity within the chicken gut microbiome revealed by metagenomics and culture.</title>
        <authorList>
            <person name="Gilroy R."/>
            <person name="Ravi A."/>
            <person name="Getino M."/>
            <person name="Pursley I."/>
            <person name="Horton D.L."/>
            <person name="Alikhan N.F."/>
            <person name="Baker D."/>
            <person name="Gharbi K."/>
            <person name="Hall N."/>
            <person name="Watson M."/>
            <person name="Adriaenssens E.M."/>
            <person name="Foster-Nyarko E."/>
            <person name="Jarju S."/>
            <person name="Secka A."/>
            <person name="Antonio M."/>
            <person name="Oren A."/>
            <person name="Chaudhuri R.R."/>
            <person name="La Ragione R."/>
            <person name="Hildebrand F."/>
            <person name="Pallen M.J."/>
        </authorList>
    </citation>
    <scope>NUCLEOTIDE SEQUENCE</scope>
    <source>
        <strain evidence="3">USAMLcec12-2067</strain>
    </source>
</reference>
<dbReference type="InterPro" id="IPR031571">
    <property type="entry name" value="RcpC_dom"/>
</dbReference>
<evidence type="ECO:0000313" key="4">
    <source>
        <dbReference type="EMBL" id="PNV64870.1"/>
    </source>
</evidence>